<dbReference type="RefSeq" id="WP_051630235.1">
    <property type="nucleotide sequence ID" value="NZ_BMLF01000001.1"/>
</dbReference>
<name>A0A917SLY5_9RHOB</name>
<protein>
    <recommendedName>
        <fullName evidence="3">Acetolactate synthase</fullName>
    </recommendedName>
</protein>
<evidence type="ECO:0000313" key="1">
    <source>
        <dbReference type="EMBL" id="GGL85876.1"/>
    </source>
</evidence>
<dbReference type="Pfam" id="PF20107">
    <property type="entry name" value="DUF6497"/>
    <property type="match status" value="1"/>
</dbReference>
<reference evidence="1" key="2">
    <citation type="submission" date="2020-09" db="EMBL/GenBank/DDBJ databases">
        <authorList>
            <person name="Sun Q."/>
            <person name="Zhou Y."/>
        </authorList>
    </citation>
    <scope>NUCLEOTIDE SEQUENCE</scope>
    <source>
        <strain evidence="1">CGMCC 1.6293</strain>
    </source>
</reference>
<dbReference type="InterPro" id="IPR045467">
    <property type="entry name" value="DUF6497"/>
</dbReference>
<accession>A0A917SLY5</accession>
<evidence type="ECO:0000313" key="2">
    <source>
        <dbReference type="Proteomes" id="UP000649829"/>
    </source>
</evidence>
<gene>
    <name evidence="1" type="ORF">GCM10011534_04720</name>
</gene>
<evidence type="ECO:0008006" key="3">
    <source>
        <dbReference type="Google" id="ProtNLM"/>
    </source>
</evidence>
<keyword evidence="2" id="KW-1185">Reference proteome</keyword>
<dbReference type="Proteomes" id="UP000649829">
    <property type="component" value="Unassembled WGS sequence"/>
</dbReference>
<reference evidence="1" key="1">
    <citation type="journal article" date="2014" name="Int. J. Syst. Evol. Microbiol.">
        <title>Complete genome sequence of Corynebacterium casei LMG S-19264T (=DSM 44701T), isolated from a smear-ripened cheese.</title>
        <authorList>
            <consortium name="US DOE Joint Genome Institute (JGI-PGF)"/>
            <person name="Walter F."/>
            <person name="Albersmeier A."/>
            <person name="Kalinowski J."/>
            <person name="Ruckert C."/>
        </authorList>
    </citation>
    <scope>NUCLEOTIDE SEQUENCE</scope>
    <source>
        <strain evidence="1">CGMCC 1.6293</strain>
    </source>
</reference>
<organism evidence="1 2">
    <name type="scientific">Pseudooceanicola nanhaiensis</name>
    <dbReference type="NCBI Taxonomy" id="375761"/>
    <lineage>
        <taxon>Bacteria</taxon>
        <taxon>Pseudomonadati</taxon>
        <taxon>Pseudomonadota</taxon>
        <taxon>Alphaproteobacteria</taxon>
        <taxon>Rhodobacterales</taxon>
        <taxon>Paracoccaceae</taxon>
        <taxon>Pseudooceanicola</taxon>
    </lineage>
</organism>
<dbReference type="EMBL" id="BMLF01000001">
    <property type="protein sequence ID" value="GGL85876.1"/>
    <property type="molecule type" value="Genomic_DNA"/>
</dbReference>
<dbReference type="AlphaFoldDB" id="A0A917SLY5"/>
<comment type="caution">
    <text evidence="1">The sequence shown here is derived from an EMBL/GenBank/DDBJ whole genome shotgun (WGS) entry which is preliminary data.</text>
</comment>
<proteinExistence type="predicted"/>
<sequence>MKAIARNFVAAGGALLGAATTAAGQEEPPSVPSGIPLTLQEILLEQGPDAVSMARFRYVAAGLEGFGFAGVEGDFPVLCSDVVLPWAAVQGEPVGRVVISMASAATEFGTAAPDVVQFFEVFRLEPSACIWEGL</sequence>